<dbReference type="InterPro" id="IPR011992">
    <property type="entry name" value="EF-hand-dom_pair"/>
</dbReference>
<dbReference type="RefSeq" id="XP_008620525.1">
    <property type="nucleotide sequence ID" value="XM_008622303.1"/>
</dbReference>
<dbReference type="PROSITE" id="PS00018">
    <property type="entry name" value="EF_HAND_1"/>
    <property type="match status" value="1"/>
</dbReference>
<proteinExistence type="predicted"/>
<dbReference type="GeneID" id="19956833"/>
<gene>
    <name evidence="4" type="ORF">SDRG_16106</name>
</gene>
<evidence type="ECO:0000256" key="2">
    <source>
        <dbReference type="SAM" id="MobiDB-lite"/>
    </source>
</evidence>
<dbReference type="AlphaFoldDB" id="T0PYA8"/>
<reference evidence="4 5" key="1">
    <citation type="submission" date="2012-04" db="EMBL/GenBank/DDBJ databases">
        <title>The Genome Sequence of Saprolegnia declina VS20.</title>
        <authorList>
            <consortium name="The Broad Institute Genome Sequencing Platform"/>
            <person name="Russ C."/>
            <person name="Nusbaum C."/>
            <person name="Tyler B."/>
            <person name="van West P."/>
            <person name="Dieguez-Uribeondo J."/>
            <person name="de Bruijn I."/>
            <person name="Tripathy S."/>
            <person name="Jiang R."/>
            <person name="Young S.K."/>
            <person name="Zeng Q."/>
            <person name="Gargeya S."/>
            <person name="Fitzgerald M."/>
            <person name="Haas B."/>
            <person name="Abouelleil A."/>
            <person name="Alvarado L."/>
            <person name="Arachchi H.M."/>
            <person name="Berlin A."/>
            <person name="Chapman S.B."/>
            <person name="Goldberg J."/>
            <person name="Griggs A."/>
            <person name="Gujja S."/>
            <person name="Hansen M."/>
            <person name="Howarth C."/>
            <person name="Imamovic A."/>
            <person name="Larimer J."/>
            <person name="McCowen C."/>
            <person name="Montmayeur A."/>
            <person name="Murphy C."/>
            <person name="Neiman D."/>
            <person name="Pearson M."/>
            <person name="Priest M."/>
            <person name="Roberts A."/>
            <person name="Saif S."/>
            <person name="Shea T."/>
            <person name="Sisk P."/>
            <person name="Sykes S."/>
            <person name="Wortman J."/>
            <person name="Nusbaum C."/>
            <person name="Birren B."/>
        </authorList>
    </citation>
    <scope>NUCLEOTIDE SEQUENCE [LARGE SCALE GENOMIC DNA]</scope>
    <source>
        <strain evidence="4 5">VS20</strain>
    </source>
</reference>
<evidence type="ECO:0000313" key="5">
    <source>
        <dbReference type="Proteomes" id="UP000030762"/>
    </source>
</evidence>
<dbReference type="SMART" id="SM00054">
    <property type="entry name" value="EFh"/>
    <property type="match status" value="2"/>
</dbReference>
<dbReference type="InterPro" id="IPR018247">
    <property type="entry name" value="EF_Hand_1_Ca_BS"/>
</dbReference>
<evidence type="ECO:0000259" key="3">
    <source>
        <dbReference type="PROSITE" id="PS50222"/>
    </source>
</evidence>
<dbReference type="VEuPathDB" id="FungiDB:SDRG_16106"/>
<dbReference type="SUPFAM" id="SSF47473">
    <property type="entry name" value="EF-hand"/>
    <property type="match status" value="1"/>
</dbReference>
<dbReference type="Gene3D" id="1.10.238.10">
    <property type="entry name" value="EF-hand"/>
    <property type="match status" value="1"/>
</dbReference>
<dbReference type="CDD" id="cd00051">
    <property type="entry name" value="EFh"/>
    <property type="match status" value="1"/>
</dbReference>
<feature type="region of interest" description="Disordered" evidence="2">
    <location>
        <begin position="285"/>
        <end position="304"/>
    </location>
</feature>
<organism evidence="4 5">
    <name type="scientific">Saprolegnia diclina (strain VS20)</name>
    <dbReference type="NCBI Taxonomy" id="1156394"/>
    <lineage>
        <taxon>Eukaryota</taxon>
        <taxon>Sar</taxon>
        <taxon>Stramenopiles</taxon>
        <taxon>Oomycota</taxon>
        <taxon>Saprolegniomycetes</taxon>
        <taxon>Saprolegniales</taxon>
        <taxon>Saprolegniaceae</taxon>
        <taxon>Saprolegnia</taxon>
    </lineage>
</organism>
<dbReference type="Proteomes" id="UP000030762">
    <property type="component" value="Unassembled WGS sequence"/>
</dbReference>
<dbReference type="OrthoDB" id="26525at2759"/>
<dbReference type="GO" id="GO:0005509">
    <property type="term" value="F:calcium ion binding"/>
    <property type="evidence" value="ECO:0007669"/>
    <property type="project" value="InterPro"/>
</dbReference>
<sequence length="304" mass="33570">MSQRSVSATTEREYRELLAKVEAQKAASKKASEALTEQSALTTLVTELEWLKKRKARAHVRVQKRCDHLKHLRLWFDSYDVDKSGGISVQELIWPMLVLGFANTLAEVKALLVAADSDGDGQIGFDDFVELMNAHDTNGKDSVHPLEKLVQLVETGQLGDRSLSLQTLLPSYQRQLMLSALMSYGDVATTRAEVVAREANEAMLKRATIALGASKDLGRVLPLQLPQPLPRKKASVVIPNLSGTSVLNPVVVQRRLVYESKKERRAHASEANTMHLFLENMLETGPASAGRRSNGNASIKYSAR</sequence>
<dbReference type="STRING" id="1156394.T0PYA8"/>
<dbReference type="PROSITE" id="PS50222">
    <property type="entry name" value="EF_HAND_2"/>
    <property type="match status" value="2"/>
</dbReference>
<dbReference type="eggNOG" id="ENOG502SASG">
    <property type="taxonomic scope" value="Eukaryota"/>
</dbReference>
<dbReference type="Pfam" id="PF13499">
    <property type="entry name" value="EF-hand_7"/>
    <property type="match status" value="1"/>
</dbReference>
<keyword evidence="1" id="KW-0106">Calcium</keyword>
<feature type="domain" description="EF-hand" evidence="3">
    <location>
        <begin position="67"/>
        <end position="102"/>
    </location>
</feature>
<accession>T0PYA8</accession>
<protein>
    <recommendedName>
        <fullName evidence="3">EF-hand domain-containing protein</fullName>
    </recommendedName>
</protein>
<evidence type="ECO:0000256" key="1">
    <source>
        <dbReference type="ARBA" id="ARBA00022837"/>
    </source>
</evidence>
<feature type="compositionally biased region" description="Polar residues" evidence="2">
    <location>
        <begin position="291"/>
        <end position="304"/>
    </location>
</feature>
<dbReference type="InterPro" id="IPR002048">
    <property type="entry name" value="EF_hand_dom"/>
</dbReference>
<dbReference type="OMA" id="KARAHMR"/>
<feature type="domain" description="EF-hand" evidence="3">
    <location>
        <begin position="103"/>
        <end position="138"/>
    </location>
</feature>
<evidence type="ECO:0000313" key="4">
    <source>
        <dbReference type="EMBL" id="EQC26040.1"/>
    </source>
</evidence>
<name>T0PYA8_SAPDV</name>
<dbReference type="InParanoid" id="T0PYA8"/>
<keyword evidence="5" id="KW-1185">Reference proteome</keyword>
<dbReference type="EMBL" id="JH767244">
    <property type="protein sequence ID" value="EQC26040.1"/>
    <property type="molecule type" value="Genomic_DNA"/>
</dbReference>